<reference evidence="4 5" key="1">
    <citation type="submission" date="2024-03" db="EMBL/GenBank/DDBJ databases">
        <authorList>
            <person name="Gkanogiannis A."/>
            <person name="Becerra Lopez-Lavalle L."/>
        </authorList>
    </citation>
    <scope>NUCLEOTIDE SEQUENCE [LARGE SCALE GENOMIC DNA]</scope>
</reference>
<gene>
    <name evidence="4" type="ORF">CITCOLO1_LOCUS16990</name>
</gene>
<evidence type="ECO:0000256" key="2">
    <source>
        <dbReference type="SAM" id="MobiDB-lite"/>
    </source>
</evidence>
<name>A0ABP0YW26_9ROSI</name>
<protein>
    <recommendedName>
        <fullName evidence="3">Nuclease associated modular domain-containing protein</fullName>
    </recommendedName>
</protein>
<feature type="domain" description="Nuclease associated modular" evidence="3">
    <location>
        <begin position="133"/>
        <end position="160"/>
    </location>
</feature>
<dbReference type="PANTHER" id="PTHR34199:SF2">
    <property type="entry name" value="NUMOD3 MOTIF FAMILY PROTEIN, EXPRESSED"/>
    <property type="match status" value="1"/>
</dbReference>
<dbReference type="PANTHER" id="PTHR34199">
    <property type="entry name" value="NUMOD3 MOTIF FAMILY PROTEIN, EXPRESSED"/>
    <property type="match status" value="1"/>
</dbReference>
<proteinExistence type="predicted"/>
<feature type="region of interest" description="Disordered" evidence="2">
    <location>
        <begin position="517"/>
        <end position="553"/>
    </location>
</feature>
<keyword evidence="1" id="KW-0175">Coiled coil</keyword>
<feature type="coiled-coil region" evidence="1">
    <location>
        <begin position="374"/>
        <end position="412"/>
    </location>
</feature>
<accession>A0ABP0YW26</accession>
<evidence type="ECO:0000313" key="5">
    <source>
        <dbReference type="Proteomes" id="UP001642487"/>
    </source>
</evidence>
<keyword evidence="5" id="KW-1185">Reference proteome</keyword>
<evidence type="ECO:0000313" key="4">
    <source>
        <dbReference type="EMBL" id="CAK9324748.1"/>
    </source>
</evidence>
<dbReference type="Proteomes" id="UP001642487">
    <property type="component" value="Chromosome 6"/>
</dbReference>
<feature type="compositionally biased region" description="Polar residues" evidence="2">
    <location>
        <begin position="519"/>
        <end position="543"/>
    </location>
</feature>
<feature type="region of interest" description="Disordered" evidence="2">
    <location>
        <begin position="304"/>
        <end position="358"/>
    </location>
</feature>
<organism evidence="4 5">
    <name type="scientific">Citrullus colocynthis</name>
    <name type="common">colocynth</name>
    <dbReference type="NCBI Taxonomy" id="252529"/>
    <lineage>
        <taxon>Eukaryota</taxon>
        <taxon>Viridiplantae</taxon>
        <taxon>Streptophyta</taxon>
        <taxon>Embryophyta</taxon>
        <taxon>Tracheophyta</taxon>
        <taxon>Spermatophyta</taxon>
        <taxon>Magnoliopsida</taxon>
        <taxon>eudicotyledons</taxon>
        <taxon>Gunneridae</taxon>
        <taxon>Pentapetalae</taxon>
        <taxon>rosids</taxon>
        <taxon>fabids</taxon>
        <taxon>Cucurbitales</taxon>
        <taxon>Cucurbitaceae</taxon>
        <taxon>Benincaseae</taxon>
        <taxon>Citrullus</taxon>
    </lineage>
</organism>
<feature type="region of interest" description="Disordered" evidence="2">
    <location>
        <begin position="257"/>
        <end position="281"/>
    </location>
</feature>
<dbReference type="Pfam" id="PF07460">
    <property type="entry name" value="NUMOD3"/>
    <property type="match status" value="1"/>
</dbReference>
<evidence type="ECO:0000256" key="1">
    <source>
        <dbReference type="SAM" id="Coils"/>
    </source>
</evidence>
<dbReference type="EMBL" id="OZ021740">
    <property type="protein sequence ID" value="CAK9324748.1"/>
    <property type="molecule type" value="Genomic_DNA"/>
</dbReference>
<sequence>MPLLAEISTAQPAFHSFPRTFSAHSCFHVNKSLGSLTFGNEKELSSSWKSLIIPKRGNFSAQPEISRRGFLIRAVAILESKRVVHDGNGNVSMGERAEFKNSQVGVAPITSEVQLAYSSGDSEELDERERLRRERISKANKGNTPWNKGRKHSAETVRRIKERTRLAMQDPKVKMKLVKLGHAQSEETRLKIGVGVRMGWQRRREKLVLQETCYFEWQNLIAEASRQGNKGEEELQWDSYQILNEELKKEWLESVEQRKKMPRTVGSRRAPKSAEQRKKISESISAKWADPEYRDRVCSALAKYHGTPTGVNRRPRRKRSESTDTTRTSQKKEKSDVNSSFAGGSRIESQRLKLRKSKAPRFKDPLASSKLEMIKNIRAQRAIAETQKMEAIERARLLIAEAEKAAEALEVAATRSPIARASLLETRKLIAEAIQSIESIDIEQMASPQTEEPSAAASYNYEVGTPNNEGGSLGGKENQNRAVQTIANGTQLFPSSIDEDFDFSKFSLQDLLGGENEVPASSNGYGVSHSSFSSLANQPNGNKPSDHKPSFNGTKLHHLEEKADSQVITVTKKWVCGRLVEVAEGC</sequence>
<evidence type="ECO:0000259" key="3">
    <source>
        <dbReference type="Pfam" id="PF07460"/>
    </source>
</evidence>
<feature type="compositionally biased region" description="Basic and acidic residues" evidence="2">
    <location>
        <begin position="272"/>
        <end position="281"/>
    </location>
</feature>
<feature type="compositionally biased region" description="Basic and acidic residues" evidence="2">
    <location>
        <begin position="320"/>
        <end position="336"/>
    </location>
</feature>
<dbReference type="InterPro" id="IPR003611">
    <property type="entry name" value="NUMOD3"/>
</dbReference>